<dbReference type="InterPro" id="IPR036236">
    <property type="entry name" value="Znf_C2H2_sf"/>
</dbReference>
<dbReference type="GO" id="GO:0071011">
    <property type="term" value="C:precatalytic spliceosome"/>
    <property type="evidence" value="ECO:0007669"/>
    <property type="project" value="TreeGrafter"/>
</dbReference>
<evidence type="ECO:0000259" key="7">
    <source>
        <dbReference type="PROSITE" id="PS50171"/>
    </source>
</evidence>
<dbReference type="Pfam" id="PF06220">
    <property type="entry name" value="zf-U1"/>
    <property type="match status" value="1"/>
</dbReference>
<accession>A0A0D0DUM8</accession>
<sequence length="373" mass="41017">MSEYWVSHKRYHCKYCNIYIADDKPSRQQHENGLRHKGNVERFVRGLYKEGEKRVREEEEEKGIMASVGKAADAAYALDLASGHAAASSYPTILSARASAPPSAKPKPVKPSDPYTNYTTAASLGYADTDAEEAQRRRGMGIPGEWTVVMPTPPSSSVEISTQCAGRTKVKAEDEVKVEEGHVDGGNKRRPEPTADIDEDDARTFKLRKKTIGIGLGGIYDSDIIPIKLKVKKEEREQDDARSVATMHGTVDGTSDSGEAQSIPPTLKWTKVQWKKASDHTPPTSVVETAREMKRDPFTATEIPFATMSAESSSLPTSIDGEPRQDVKSERDVASAATVPETVKKEEERCTLVPTELTSLFRKRKLPAGRRGA</sequence>
<keyword evidence="3" id="KW-0863">Zinc-finger</keyword>
<dbReference type="SMART" id="SM00451">
    <property type="entry name" value="ZnF_U1"/>
    <property type="match status" value="1"/>
</dbReference>
<dbReference type="GO" id="GO:0008270">
    <property type="term" value="F:zinc ion binding"/>
    <property type="evidence" value="ECO:0007669"/>
    <property type="project" value="UniProtKB-KW"/>
</dbReference>
<evidence type="ECO:0000313" key="9">
    <source>
        <dbReference type="Proteomes" id="UP000054538"/>
    </source>
</evidence>
<dbReference type="Gene3D" id="3.30.160.60">
    <property type="entry name" value="Classic Zinc Finger"/>
    <property type="match status" value="1"/>
</dbReference>
<evidence type="ECO:0000256" key="1">
    <source>
        <dbReference type="ARBA" id="ARBA00004123"/>
    </source>
</evidence>
<keyword evidence="2" id="KW-0479">Metal-binding</keyword>
<keyword evidence="5" id="KW-0539">Nucleus</keyword>
<evidence type="ECO:0000256" key="4">
    <source>
        <dbReference type="ARBA" id="ARBA00022833"/>
    </source>
</evidence>
<dbReference type="GO" id="GO:0003723">
    <property type="term" value="F:RNA binding"/>
    <property type="evidence" value="ECO:0007669"/>
    <property type="project" value="TreeGrafter"/>
</dbReference>
<feature type="compositionally biased region" description="Basic and acidic residues" evidence="6">
    <location>
        <begin position="170"/>
        <end position="193"/>
    </location>
</feature>
<keyword evidence="4" id="KW-0862">Zinc</keyword>
<evidence type="ECO:0000256" key="6">
    <source>
        <dbReference type="SAM" id="MobiDB-lite"/>
    </source>
</evidence>
<evidence type="ECO:0000313" key="8">
    <source>
        <dbReference type="EMBL" id="KIK92821.1"/>
    </source>
</evidence>
<evidence type="ECO:0000256" key="5">
    <source>
        <dbReference type="ARBA" id="ARBA00023242"/>
    </source>
</evidence>
<dbReference type="InterPro" id="IPR003604">
    <property type="entry name" value="Matrin/U1-like-C_Znf_C2H2"/>
</dbReference>
<dbReference type="EMBL" id="KN825240">
    <property type="protein sequence ID" value="KIK92821.1"/>
    <property type="molecule type" value="Genomic_DNA"/>
</dbReference>
<organism evidence="8 9">
    <name type="scientific">Paxillus rubicundulus Ve08.2h10</name>
    <dbReference type="NCBI Taxonomy" id="930991"/>
    <lineage>
        <taxon>Eukaryota</taxon>
        <taxon>Fungi</taxon>
        <taxon>Dikarya</taxon>
        <taxon>Basidiomycota</taxon>
        <taxon>Agaricomycotina</taxon>
        <taxon>Agaricomycetes</taxon>
        <taxon>Agaricomycetidae</taxon>
        <taxon>Boletales</taxon>
        <taxon>Paxilineae</taxon>
        <taxon>Paxillaceae</taxon>
        <taxon>Paxillus</taxon>
    </lineage>
</organism>
<dbReference type="Proteomes" id="UP000054538">
    <property type="component" value="Unassembled WGS sequence"/>
</dbReference>
<dbReference type="PANTHER" id="PTHR13173">
    <property type="entry name" value="WW DOMAIN BINDING PROTEIN 4"/>
    <property type="match status" value="1"/>
</dbReference>
<dbReference type="InterPro" id="IPR013085">
    <property type="entry name" value="U1-CZ_Znf_C2H2"/>
</dbReference>
<evidence type="ECO:0000256" key="2">
    <source>
        <dbReference type="ARBA" id="ARBA00022723"/>
    </source>
</evidence>
<dbReference type="PANTHER" id="PTHR13173:SF10">
    <property type="entry name" value="WW DOMAIN-BINDING PROTEIN 4"/>
    <property type="match status" value="1"/>
</dbReference>
<proteinExistence type="predicted"/>
<comment type="subcellular location">
    <subcellularLocation>
        <location evidence="1">Nucleus</location>
    </subcellularLocation>
</comment>
<feature type="compositionally biased region" description="Polar residues" evidence="6">
    <location>
        <begin position="155"/>
        <end position="165"/>
    </location>
</feature>
<name>A0A0D0DUM8_9AGAM</name>
<evidence type="ECO:0000256" key="3">
    <source>
        <dbReference type="ARBA" id="ARBA00022771"/>
    </source>
</evidence>
<protein>
    <recommendedName>
        <fullName evidence="7">Matrin-type domain-containing protein</fullName>
    </recommendedName>
</protein>
<dbReference type="InterPro" id="IPR000690">
    <property type="entry name" value="Matrin/U1-C_Znf_C2H2"/>
</dbReference>
<keyword evidence="9" id="KW-1185">Reference proteome</keyword>
<feature type="region of interest" description="Disordered" evidence="6">
    <location>
        <begin position="271"/>
        <end position="342"/>
    </location>
</feature>
<reference evidence="8 9" key="1">
    <citation type="submission" date="2014-04" db="EMBL/GenBank/DDBJ databases">
        <authorList>
            <consortium name="DOE Joint Genome Institute"/>
            <person name="Kuo A."/>
            <person name="Kohler A."/>
            <person name="Jargeat P."/>
            <person name="Nagy L.G."/>
            <person name="Floudas D."/>
            <person name="Copeland A."/>
            <person name="Barry K.W."/>
            <person name="Cichocki N."/>
            <person name="Veneault-Fourrey C."/>
            <person name="LaButti K."/>
            <person name="Lindquist E.A."/>
            <person name="Lipzen A."/>
            <person name="Lundell T."/>
            <person name="Morin E."/>
            <person name="Murat C."/>
            <person name="Sun H."/>
            <person name="Tunlid A."/>
            <person name="Henrissat B."/>
            <person name="Grigoriev I.V."/>
            <person name="Hibbett D.S."/>
            <person name="Martin F."/>
            <person name="Nordberg H.P."/>
            <person name="Cantor M.N."/>
            <person name="Hua S.X."/>
        </authorList>
    </citation>
    <scope>NUCLEOTIDE SEQUENCE [LARGE SCALE GENOMIC DNA]</scope>
    <source>
        <strain evidence="8 9">Ve08.2h10</strain>
    </source>
</reference>
<dbReference type="InterPro" id="IPR040023">
    <property type="entry name" value="WBP4"/>
</dbReference>
<dbReference type="SUPFAM" id="SSF57667">
    <property type="entry name" value="beta-beta-alpha zinc fingers"/>
    <property type="match status" value="1"/>
</dbReference>
<dbReference type="PROSITE" id="PS50171">
    <property type="entry name" value="ZF_MATRIN"/>
    <property type="match status" value="1"/>
</dbReference>
<dbReference type="HOGENOM" id="CLU_065002_0_0_1"/>
<dbReference type="OrthoDB" id="191651at2759"/>
<dbReference type="AlphaFoldDB" id="A0A0D0DUM8"/>
<dbReference type="InParanoid" id="A0A0D0DUM8"/>
<gene>
    <name evidence="8" type="ORF">PAXRUDRAFT_829602</name>
</gene>
<dbReference type="GO" id="GO:0000398">
    <property type="term" value="P:mRNA splicing, via spliceosome"/>
    <property type="evidence" value="ECO:0007669"/>
    <property type="project" value="InterPro"/>
</dbReference>
<reference evidence="9" key="2">
    <citation type="submission" date="2015-01" db="EMBL/GenBank/DDBJ databases">
        <title>Evolutionary Origins and Diversification of the Mycorrhizal Mutualists.</title>
        <authorList>
            <consortium name="DOE Joint Genome Institute"/>
            <consortium name="Mycorrhizal Genomics Consortium"/>
            <person name="Kohler A."/>
            <person name="Kuo A."/>
            <person name="Nagy L.G."/>
            <person name="Floudas D."/>
            <person name="Copeland A."/>
            <person name="Barry K.W."/>
            <person name="Cichocki N."/>
            <person name="Veneault-Fourrey C."/>
            <person name="LaButti K."/>
            <person name="Lindquist E.A."/>
            <person name="Lipzen A."/>
            <person name="Lundell T."/>
            <person name="Morin E."/>
            <person name="Murat C."/>
            <person name="Riley R."/>
            <person name="Ohm R."/>
            <person name="Sun H."/>
            <person name="Tunlid A."/>
            <person name="Henrissat B."/>
            <person name="Grigoriev I.V."/>
            <person name="Hibbett D.S."/>
            <person name="Martin F."/>
        </authorList>
    </citation>
    <scope>NUCLEOTIDE SEQUENCE [LARGE SCALE GENOMIC DNA]</scope>
    <source>
        <strain evidence="9">Ve08.2h10</strain>
    </source>
</reference>
<feature type="region of interest" description="Disordered" evidence="6">
    <location>
        <begin position="144"/>
        <end position="200"/>
    </location>
</feature>
<feature type="region of interest" description="Disordered" evidence="6">
    <location>
        <begin position="97"/>
        <end position="116"/>
    </location>
</feature>
<feature type="domain" description="Matrin-type" evidence="7">
    <location>
        <begin position="11"/>
        <end position="42"/>
    </location>
</feature>
<feature type="compositionally biased region" description="Basic and acidic residues" evidence="6">
    <location>
        <begin position="321"/>
        <end position="333"/>
    </location>
</feature>
<dbReference type="STRING" id="930991.A0A0D0DUM8"/>